<comment type="caution">
    <text evidence="1">The sequence shown here is derived from an EMBL/GenBank/DDBJ whole genome shotgun (WGS) entry which is preliminary data.</text>
</comment>
<organism evidence="1 2">
    <name type="scientific">Virgibacillus byunsanensis</name>
    <dbReference type="NCBI Taxonomy" id="570945"/>
    <lineage>
        <taxon>Bacteria</taxon>
        <taxon>Bacillati</taxon>
        <taxon>Bacillota</taxon>
        <taxon>Bacilli</taxon>
        <taxon>Bacillales</taxon>
        <taxon>Bacillaceae</taxon>
        <taxon>Virgibacillus</taxon>
    </lineage>
</organism>
<gene>
    <name evidence="1" type="ORF">ACFQ3N_04945</name>
</gene>
<reference evidence="2" key="1">
    <citation type="journal article" date="2019" name="Int. J. Syst. Evol. Microbiol.">
        <title>The Global Catalogue of Microorganisms (GCM) 10K type strain sequencing project: providing services to taxonomists for standard genome sequencing and annotation.</title>
        <authorList>
            <consortium name="The Broad Institute Genomics Platform"/>
            <consortium name="The Broad Institute Genome Sequencing Center for Infectious Disease"/>
            <person name="Wu L."/>
            <person name="Ma J."/>
        </authorList>
    </citation>
    <scope>NUCLEOTIDE SEQUENCE [LARGE SCALE GENOMIC DNA]</scope>
    <source>
        <strain evidence="2">CCUG 56754</strain>
    </source>
</reference>
<dbReference type="RefSeq" id="WP_390360116.1">
    <property type="nucleotide sequence ID" value="NZ_JBHTKJ010000011.1"/>
</dbReference>
<dbReference type="Proteomes" id="UP001597040">
    <property type="component" value="Unassembled WGS sequence"/>
</dbReference>
<protein>
    <submittedName>
        <fullName evidence="1">Uncharacterized protein</fullName>
    </submittedName>
</protein>
<accession>A0ABW3LHC7</accession>
<keyword evidence="2" id="KW-1185">Reference proteome</keyword>
<evidence type="ECO:0000313" key="2">
    <source>
        <dbReference type="Proteomes" id="UP001597040"/>
    </source>
</evidence>
<evidence type="ECO:0000313" key="1">
    <source>
        <dbReference type="EMBL" id="MFD1037757.1"/>
    </source>
</evidence>
<proteinExistence type="predicted"/>
<sequence>METVKAEDLNGLISSSVEVCIHGREDEDKAPWIKRKLNKVELCPDQTHLRIYFDKHFFIAVPLTSSVEKKENEWTAYDEKAKLYYVIRSEVKVNV</sequence>
<name>A0ABW3LHC7_9BACI</name>
<dbReference type="EMBL" id="JBHTKJ010000011">
    <property type="protein sequence ID" value="MFD1037757.1"/>
    <property type="molecule type" value="Genomic_DNA"/>
</dbReference>